<evidence type="ECO:0000256" key="9">
    <source>
        <dbReference type="RuleBase" id="RU364068"/>
    </source>
</evidence>
<dbReference type="InterPro" id="IPR000760">
    <property type="entry name" value="Inositol_monophosphatase-like"/>
</dbReference>
<dbReference type="PRINTS" id="PR00377">
    <property type="entry name" value="IMPHPHTASES"/>
</dbReference>
<name>A0A2S6HA88_9GAMM</name>
<dbReference type="PROSITE" id="PS00629">
    <property type="entry name" value="IMP_1"/>
    <property type="match status" value="1"/>
</dbReference>
<evidence type="ECO:0000313" key="11">
    <source>
        <dbReference type="Proteomes" id="UP000240010"/>
    </source>
</evidence>
<evidence type="ECO:0000256" key="1">
    <source>
        <dbReference type="ARBA" id="ARBA00001033"/>
    </source>
</evidence>
<dbReference type="EMBL" id="PTIZ01000009">
    <property type="protein sequence ID" value="PPK74412.1"/>
    <property type="molecule type" value="Genomic_DNA"/>
</dbReference>
<dbReference type="Gene3D" id="3.40.190.80">
    <property type="match status" value="1"/>
</dbReference>
<keyword evidence="6" id="KW-0804">Transcription</keyword>
<feature type="binding site" evidence="8">
    <location>
        <position position="104"/>
    </location>
    <ligand>
        <name>Mg(2+)</name>
        <dbReference type="ChEBI" id="CHEBI:18420"/>
        <label>1</label>
        <note>catalytic</note>
    </ligand>
</feature>
<dbReference type="OMA" id="ERGLHPW"/>
<dbReference type="PROSITE" id="PS00630">
    <property type="entry name" value="IMP_2"/>
    <property type="match status" value="1"/>
</dbReference>
<evidence type="ECO:0000256" key="5">
    <source>
        <dbReference type="ARBA" id="ARBA00022801"/>
    </source>
</evidence>
<keyword evidence="5 9" id="KW-0378">Hydrolase</keyword>
<dbReference type="PRINTS" id="PR01959">
    <property type="entry name" value="SBIMPHPHTASE"/>
</dbReference>
<dbReference type="CDD" id="cd01639">
    <property type="entry name" value="IMPase"/>
    <property type="match status" value="1"/>
</dbReference>
<dbReference type="EC" id="3.1.3.25" evidence="9"/>
<dbReference type="GO" id="GO:0007165">
    <property type="term" value="P:signal transduction"/>
    <property type="evidence" value="ECO:0007669"/>
    <property type="project" value="TreeGrafter"/>
</dbReference>
<dbReference type="InterPro" id="IPR033942">
    <property type="entry name" value="IMPase"/>
</dbReference>
<evidence type="ECO:0000256" key="6">
    <source>
        <dbReference type="ARBA" id="ARBA00022814"/>
    </source>
</evidence>
<dbReference type="SUPFAM" id="SSF56655">
    <property type="entry name" value="Carbohydrate phosphatase"/>
    <property type="match status" value="1"/>
</dbReference>
<dbReference type="PANTHER" id="PTHR20854:SF4">
    <property type="entry name" value="INOSITOL-1-MONOPHOSPHATASE-RELATED"/>
    <property type="match status" value="1"/>
</dbReference>
<dbReference type="GO" id="GO:0008934">
    <property type="term" value="F:inositol monophosphate 1-phosphatase activity"/>
    <property type="evidence" value="ECO:0007669"/>
    <property type="project" value="InterPro"/>
</dbReference>
<organism evidence="10 11">
    <name type="scientific">Methylobacter tundripaludum</name>
    <dbReference type="NCBI Taxonomy" id="173365"/>
    <lineage>
        <taxon>Bacteria</taxon>
        <taxon>Pseudomonadati</taxon>
        <taxon>Pseudomonadota</taxon>
        <taxon>Gammaproteobacteria</taxon>
        <taxon>Methylococcales</taxon>
        <taxon>Methylococcaceae</taxon>
        <taxon>Methylobacter</taxon>
    </lineage>
</organism>
<evidence type="ECO:0000256" key="8">
    <source>
        <dbReference type="PIRSR" id="PIRSR600760-2"/>
    </source>
</evidence>
<comment type="catalytic activity">
    <reaction evidence="1 9">
        <text>a myo-inositol phosphate + H2O = myo-inositol + phosphate</text>
        <dbReference type="Rhea" id="RHEA:24056"/>
        <dbReference type="ChEBI" id="CHEBI:15377"/>
        <dbReference type="ChEBI" id="CHEBI:17268"/>
        <dbReference type="ChEBI" id="CHEBI:43474"/>
        <dbReference type="ChEBI" id="CHEBI:84139"/>
        <dbReference type="EC" id="3.1.3.25"/>
    </reaction>
</comment>
<evidence type="ECO:0000256" key="4">
    <source>
        <dbReference type="ARBA" id="ARBA00022723"/>
    </source>
</evidence>
<evidence type="ECO:0000313" key="10">
    <source>
        <dbReference type="EMBL" id="PPK74412.1"/>
    </source>
</evidence>
<keyword evidence="6" id="KW-0889">Transcription antitermination</keyword>
<dbReference type="InterPro" id="IPR020583">
    <property type="entry name" value="Inositol_monoP_metal-BS"/>
</dbReference>
<dbReference type="GO" id="GO:0046872">
    <property type="term" value="F:metal ion binding"/>
    <property type="evidence" value="ECO:0007669"/>
    <property type="project" value="UniProtKB-KW"/>
</dbReference>
<proteinExistence type="inferred from homology"/>
<dbReference type="Gene3D" id="3.30.540.10">
    <property type="entry name" value="Fructose-1,6-Bisphosphatase, subunit A, domain 1"/>
    <property type="match status" value="1"/>
</dbReference>
<dbReference type="GO" id="GO:0031564">
    <property type="term" value="P:transcription antitermination"/>
    <property type="evidence" value="ECO:0007669"/>
    <property type="project" value="UniProtKB-KW"/>
</dbReference>
<accession>A0A2S6HA88</accession>
<dbReference type="Pfam" id="PF00459">
    <property type="entry name" value="Inositol_P"/>
    <property type="match status" value="1"/>
</dbReference>
<dbReference type="Proteomes" id="UP000240010">
    <property type="component" value="Unassembled WGS sequence"/>
</dbReference>
<comment type="similarity">
    <text evidence="3 9">Belongs to the inositol monophosphatase superfamily.</text>
</comment>
<dbReference type="AlphaFoldDB" id="A0A2S6HA88"/>
<sequence>MQILQQQISVHTSVLNINPPMQPMLNTAVRAARAAGDLILRSSDNIGHLKVDQKGKNDYASEVDRMAEREIINIIKVAYPDHSILAEESGMHEGNDFVWVIDPLDGTTNFLHGFPQYAVSIALKHKGRIEVGVVYDPLRDELFTAKRGGGAMLNSRRLRVTNQTSLKGALIGTGFPFKTDLHMNAYLGMFRALATDSAGIRRAGAAALDLAYLAAGRLDGFWEIGLMEWDMAAGLLLVKEAGGVVTDFSFNDKYLESGNVIAASPKMHQIMYQLIEPHVTDNLK</sequence>
<protein>
    <recommendedName>
        <fullName evidence="9">Inositol-1-monophosphatase</fullName>
        <ecNumber evidence="9">3.1.3.25</ecNumber>
    </recommendedName>
</protein>
<dbReference type="GO" id="GO:0046854">
    <property type="term" value="P:phosphatidylinositol phosphate biosynthetic process"/>
    <property type="evidence" value="ECO:0007669"/>
    <property type="project" value="InterPro"/>
</dbReference>
<feature type="binding site" evidence="8">
    <location>
        <position position="87"/>
    </location>
    <ligand>
        <name>Mg(2+)</name>
        <dbReference type="ChEBI" id="CHEBI:18420"/>
        <label>1</label>
        <note>catalytic</note>
    </ligand>
</feature>
<evidence type="ECO:0000256" key="2">
    <source>
        <dbReference type="ARBA" id="ARBA00001946"/>
    </source>
</evidence>
<dbReference type="PANTHER" id="PTHR20854">
    <property type="entry name" value="INOSITOL MONOPHOSPHATASE"/>
    <property type="match status" value="1"/>
</dbReference>
<feature type="binding site" evidence="8">
    <location>
        <position position="102"/>
    </location>
    <ligand>
        <name>Mg(2+)</name>
        <dbReference type="ChEBI" id="CHEBI:18420"/>
        <label>1</label>
        <note>catalytic</note>
    </ligand>
</feature>
<feature type="binding site" evidence="8">
    <location>
        <position position="105"/>
    </location>
    <ligand>
        <name>Mg(2+)</name>
        <dbReference type="ChEBI" id="CHEBI:18420"/>
        <label>1</label>
        <note>catalytic</note>
    </ligand>
</feature>
<keyword evidence="4 8" id="KW-0479">Metal-binding</keyword>
<dbReference type="FunFam" id="3.30.540.10:FF:000003">
    <property type="entry name" value="Inositol-1-monophosphatase"/>
    <property type="match status" value="1"/>
</dbReference>
<evidence type="ECO:0000256" key="7">
    <source>
        <dbReference type="ARBA" id="ARBA00022842"/>
    </source>
</evidence>
<comment type="caution">
    <text evidence="10">The sequence shown here is derived from an EMBL/GenBank/DDBJ whole genome shotgun (WGS) entry which is preliminary data.</text>
</comment>
<dbReference type="InterPro" id="IPR022337">
    <property type="entry name" value="Inositol_monophosphatase_SuhB"/>
</dbReference>
<evidence type="ECO:0000256" key="3">
    <source>
        <dbReference type="ARBA" id="ARBA00009759"/>
    </source>
</evidence>
<keyword evidence="6" id="KW-0805">Transcription regulation</keyword>
<dbReference type="GO" id="GO:0006020">
    <property type="term" value="P:inositol metabolic process"/>
    <property type="evidence" value="ECO:0007669"/>
    <property type="project" value="TreeGrafter"/>
</dbReference>
<dbReference type="InterPro" id="IPR020550">
    <property type="entry name" value="Inositol_monophosphatase_CS"/>
</dbReference>
<reference evidence="10 11" key="1">
    <citation type="submission" date="2018-02" db="EMBL/GenBank/DDBJ databases">
        <title>Subsurface microbial communities from deep shales in Ohio and West Virginia, USA.</title>
        <authorList>
            <person name="Wrighton K."/>
        </authorList>
    </citation>
    <scope>NUCLEOTIDE SEQUENCE [LARGE SCALE GENOMIC DNA]</scope>
    <source>
        <strain evidence="10 11">OWC-DMM</strain>
    </source>
</reference>
<feature type="binding site" evidence="8">
    <location>
        <position position="230"/>
    </location>
    <ligand>
        <name>Mg(2+)</name>
        <dbReference type="ChEBI" id="CHEBI:18420"/>
        <label>1</label>
        <note>catalytic</note>
    </ligand>
</feature>
<keyword evidence="7 8" id="KW-0460">Magnesium</keyword>
<gene>
    <name evidence="10" type="ORF">B0F87_10954</name>
</gene>
<comment type="cofactor">
    <cofactor evidence="2 8 9">
        <name>Mg(2+)</name>
        <dbReference type="ChEBI" id="CHEBI:18420"/>
    </cofactor>
</comment>